<dbReference type="Pfam" id="PF07690">
    <property type="entry name" value="MFS_1"/>
    <property type="match status" value="1"/>
</dbReference>
<dbReference type="AlphaFoldDB" id="A0A1R0KZ20"/>
<dbReference type="PANTHER" id="PTHR42718:SF9">
    <property type="entry name" value="MAJOR FACILITATOR SUPERFAMILY MULTIDRUG TRANSPORTER MFSC"/>
    <property type="match status" value="1"/>
</dbReference>
<feature type="transmembrane region" description="Helical" evidence="6">
    <location>
        <begin position="392"/>
        <end position="415"/>
    </location>
</feature>
<feature type="transmembrane region" description="Helical" evidence="6">
    <location>
        <begin position="192"/>
        <end position="210"/>
    </location>
</feature>
<feature type="transmembrane region" description="Helical" evidence="6">
    <location>
        <begin position="101"/>
        <end position="118"/>
    </location>
</feature>
<dbReference type="GO" id="GO:0022857">
    <property type="term" value="F:transmembrane transporter activity"/>
    <property type="evidence" value="ECO:0007669"/>
    <property type="project" value="InterPro"/>
</dbReference>
<name>A0A1R0KZ20_9PSEU</name>
<feature type="transmembrane region" description="Helical" evidence="6">
    <location>
        <begin position="160"/>
        <end position="180"/>
    </location>
</feature>
<dbReference type="PROSITE" id="PS50850">
    <property type="entry name" value="MFS"/>
    <property type="match status" value="1"/>
</dbReference>
<feature type="transmembrane region" description="Helical" evidence="6">
    <location>
        <begin position="216"/>
        <end position="237"/>
    </location>
</feature>
<evidence type="ECO:0000313" key="9">
    <source>
        <dbReference type="Proteomes" id="UP000187486"/>
    </source>
</evidence>
<dbReference type="Proteomes" id="UP000187486">
    <property type="component" value="Unassembled WGS sequence"/>
</dbReference>
<dbReference type="OrthoDB" id="7375466at2"/>
<dbReference type="CDD" id="cd17321">
    <property type="entry name" value="MFS_MMR_MDR_like"/>
    <property type="match status" value="1"/>
</dbReference>
<feature type="transmembrane region" description="Helical" evidence="6">
    <location>
        <begin position="38"/>
        <end position="60"/>
    </location>
</feature>
<keyword evidence="3 6" id="KW-0812">Transmembrane</keyword>
<dbReference type="InterPro" id="IPR036259">
    <property type="entry name" value="MFS_trans_sf"/>
</dbReference>
<dbReference type="Gene3D" id="1.20.1720.10">
    <property type="entry name" value="Multidrug resistance protein D"/>
    <property type="match status" value="1"/>
</dbReference>
<comment type="subcellular location">
    <subcellularLocation>
        <location evidence="1">Cell membrane</location>
        <topology evidence="1">Multi-pass membrane protein</topology>
    </subcellularLocation>
</comment>
<dbReference type="RefSeq" id="WP_076157782.1">
    <property type="nucleotide sequence ID" value="NZ_JBEZVB010000060.1"/>
</dbReference>
<proteinExistence type="predicted"/>
<dbReference type="InterPro" id="IPR011701">
    <property type="entry name" value="MFS"/>
</dbReference>
<feature type="transmembrane region" description="Helical" evidence="6">
    <location>
        <begin position="130"/>
        <end position="148"/>
    </location>
</feature>
<keyword evidence="9" id="KW-1185">Reference proteome</keyword>
<protein>
    <recommendedName>
        <fullName evidence="7">Major facilitator superfamily (MFS) profile domain-containing protein</fullName>
    </recommendedName>
</protein>
<feature type="domain" description="Major facilitator superfamily (MFS) profile" evidence="7">
    <location>
        <begin position="6"/>
        <end position="445"/>
    </location>
</feature>
<evidence type="ECO:0000256" key="2">
    <source>
        <dbReference type="ARBA" id="ARBA00022448"/>
    </source>
</evidence>
<evidence type="ECO:0000259" key="7">
    <source>
        <dbReference type="PROSITE" id="PS50850"/>
    </source>
</evidence>
<feature type="transmembrane region" description="Helical" evidence="6">
    <location>
        <begin position="322"/>
        <end position="341"/>
    </location>
</feature>
<organism evidence="8 9">
    <name type="scientific">Amycolatopsis coloradensis</name>
    <dbReference type="NCBI Taxonomy" id="76021"/>
    <lineage>
        <taxon>Bacteria</taxon>
        <taxon>Bacillati</taxon>
        <taxon>Actinomycetota</taxon>
        <taxon>Actinomycetes</taxon>
        <taxon>Pseudonocardiales</taxon>
        <taxon>Pseudonocardiaceae</taxon>
        <taxon>Amycolatopsis</taxon>
    </lineage>
</organism>
<feature type="transmembrane region" description="Helical" evidence="6">
    <location>
        <begin position="347"/>
        <end position="371"/>
    </location>
</feature>
<dbReference type="SUPFAM" id="SSF103473">
    <property type="entry name" value="MFS general substrate transporter"/>
    <property type="match status" value="1"/>
</dbReference>
<dbReference type="GO" id="GO:0005886">
    <property type="term" value="C:plasma membrane"/>
    <property type="evidence" value="ECO:0007669"/>
    <property type="project" value="UniProtKB-SubCell"/>
</dbReference>
<gene>
    <name evidence="8" type="ORF">BS329_08785</name>
</gene>
<evidence type="ECO:0000256" key="6">
    <source>
        <dbReference type="SAM" id="Phobius"/>
    </source>
</evidence>
<accession>A0A1R0KZ20</accession>
<evidence type="ECO:0000256" key="5">
    <source>
        <dbReference type="ARBA" id="ARBA00023136"/>
    </source>
</evidence>
<evidence type="ECO:0000313" key="8">
    <source>
        <dbReference type="EMBL" id="OLZ54603.1"/>
    </source>
</evidence>
<evidence type="ECO:0000256" key="3">
    <source>
        <dbReference type="ARBA" id="ARBA00022692"/>
    </source>
</evidence>
<keyword evidence="2" id="KW-0813">Transport</keyword>
<keyword evidence="5 6" id="KW-0472">Membrane</keyword>
<feature type="transmembrane region" description="Helical" evidence="6">
    <location>
        <begin position="72"/>
        <end position="95"/>
    </location>
</feature>
<dbReference type="STRING" id="76021.BS329_08785"/>
<dbReference type="Gene3D" id="1.20.1250.20">
    <property type="entry name" value="MFS general substrate transporter like domains"/>
    <property type="match status" value="1"/>
</dbReference>
<keyword evidence="4 6" id="KW-1133">Transmembrane helix</keyword>
<reference evidence="8 9" key="1">
    <citation type="submission" date="2016-01" db="EMBL/GenBank/DDBJ databases">
        <title>Amycolatopsis coloradensis genome sequencing and assembly.</title>
        <authorList>
            <person name="Mayilraj S."/>
        </authorList>
    </citation>
    <scope>NUCLEOTIDE SEQUENCE [LARGE SCALE GENOMIC DNA]</scope>
    <source>
        <strain evidence="8 9">DSM 44225</strain>
    </source>
</reference>
<dbReference type="EMBL" id="MQUQ01000004">
    <property type="protein sequence ID" value="OLZ54603.1"/>
    <property type="molecule type" value="Genomic_DNA"/>
</dbReference>
<dbReference type="InterPro" id="IPR020846">
    <property type="entry name" value="MFS_dom"/>
</dbReference>
<evidence type="ECO:0000256" key="4">
    <source>
        <dbReference type="ARBA" id="ARBA00022989"/>
    </source>
</evidence>
<feature type="transmembrane region" description="Helical" evidence="6">
    <location>
        <begin position="258"/>
        <end position="279"/>
    </location>
</feature>
<sequence>MNRVATVGVSLTALFLIPFTFSATSVALTRITEDLHTTFAAAQWVVNGYSATLAGFMLVTGSLSDRYGRRKLFFAGVALFSVCTLVSAVAPDIVVLDLARVVAGIGAAAMVTGASAVLGQAFTGAERTKIFGLFGATLGLGLAFGLTLSGLLIESFGWRGAFWLPGVIGLITLAFFRFIPESRKTATARMDWKGPAAFTFALMLLILVLVEGPELGWTSPLVLIALVGSVALFLLFAGIERRAADPMLDLRLLTSPRFLGLCAAIVAIVAVFASMVVYLPSYFVATQAVSVAQAGALVVILTGPMLVVPILCGMATRWVNPLTQVIVSLVLISAGAAWFAATDGYVGPLLLMGVGIAIAFGLLDGLAVGSVPAEQAGMAAGLFNTTKLTGETLAVTVVGSMLAARTSGALAGAEYPAAMDLALWVLGALCLGVALLVAVLFRTSEPEPETRRRRAAVS</sequence>
<comment type="caution">
    <text evidence="8">The sequence shown here is derived from an EMBL/GenBank/DDBJ whole genome shotgun (WGS) entry which is preliminary data.</text>
</comment>
<dbReference type="PANTHER" id="PTHR42718">
    <property type="entry name" value="MAJOR FACILITATOR SUPERFAMILY MULTIDRUG TRANSPORTER MFSC"/>
    <property type="match status" value="1"/>
</dbReference>
<evidence type="ECO:0000256" key="1">
    <source>
        <dbReference type="ARBA" id="ARBA00004651"/>
    </source>
</evidence>
<feature type="transmembrane region" description="Helical" evidence="6">
    <location>
        <begin position="421"/>
        <end position="443"/>
    </location>
</feature>
<feature type="transmembrane region" description="Helical" evidence="6">
    <location>
        <begin position="291"/>
        <end position="315"/>
    </location>
</feature>